<sequence>MPRDGPVILVPARHHDPAGERHVKYLMLIYGNEEIWGSLPAGDLTTLIGEVDAFNETLRTSGELVDSQGLDTRPRAVRVVDDTPVVTDGPYLEAKEYVGSYFVVDVSSEQRALEIARSYPGLRFGAGGIEMWPLMASSGAER</sequence>
<dbReference type="Proteomes" id="UP000653076">
    <property type="component" value="Unassembled WGS sequence"/>
</dbReference>
<comment type="caution">
    <text evidence="3">The sequence shown here is derived from an EMBL/GenBank/DDBJ whole genome shotgun (WGS) entry which is preliminary data.</text>
</comment>
<comment type="similarity">
    <text evidence="1">Belongs to the YciI family.</text>
</comment>
<dbReference type="Pfam" id="PF03795">
    <property type="entry name" value="YCII"/>
    <property type="match status" value="1"/>
</dbReference>
<dbReference type="PANTHER" id="PTHR35174">
    <property type="entry name" value="BLL7171 PROTEIN-RELATED"/>
    <property type="match status" value="1"/>
</dbReference>
<dbReference type="PANTHER" id="PTHR35174:SF3">
    <property type="entry name" value="BLL7171 PROTEIN"/>
    <property type="match status" value="1"/>
</dbReference>
<keyword evidence="4" id="KW-1185">Reference proteome</keyword>
<name>A0ABQ4J623_9ACTN</name>
<dbReference type="Gene3D" id="3.30.70.1060">
    <property type="entry name" value="Dimeric alpha+beta barrel"/>
    <property type="match status" value="1"/>
</dbReference>
<reference evidence="3 4" key="1">
    <citation type="submission" date="2021-01" db="EMBL/GenBank/DDBJ databases">
        <title>Whole genome shotgun sequence of Verrucosispora qiuiae NBRC 106684.</title>
        <authorList>
            <person name="Komaki H."/>
            <person name="Tamura T."/>
        </authorList>
    </citation>
    <scope>NUCLEOTIDE SEQUENCE [LARGE SCALE GENOMIC DNA]</scope>
    <source>
        <strain evidence="3 4">NBRC 106684</strain>
    </source>
</reference>
<dbReference type="EMBL" id="BOPC01000011">
    <property type="protein sequence ID" value="GIJ25621.1"/>
    <property type="molecule type" value="Genomic_DNA"/>
</dbReference>
<dbReference type="SUPFAM" id="SSF54909">
    <property type="entry name" value="Dimeric alpha+beta barrel"/>
    <property type="match status" value="1"/>
</dbReference>
<accession>A0ABQ4J623</accession>
<evidence type="ECO:0000259" key="2">
    <source>
        <dbReference type="Pfam" id="PF03795"/>
    </source>
</evidence>
<evidence type="ECO:0000313" key="3">
    <source>
        <dbReference type="EMBL" id="GIJ25621.1"/>
    </source>
</evidence>
<evidence type="ECO:0000313" key="4">
    <source>
        <dbReference type="Proteomes" id="UP000653076"/>
    </source>
</evidence>
<proteinExistence type="inferred from homology"/>
<dbReference type="InterPro" id="IPR011008">
    <property type="entry name" value="Dimeric_a/b-barrel"/>
</dbReference>
<evidence type="ECO:0000256" key="1">
    <source>
        <dbReference type="ARBA" id="ARBA00007689"/>
    </source>
</evidence>
<gene>
    <name evidence="3" type="ORF">Vqi01_07830</name>
</gene>
<feature type="domain" description="YCII-related" evidence="2">
    <location>
        <begin position="50"/>
        <end position="125"/>
    </location>
</feature>
<dbReference type="InterPro" id="IPR005545">
    <property type="entry name" value="YCII"/>
</dbReference>
<organism evidence="3 4">
    <name type="scientific">Micromonospora qiuiae</name>
    <dbReference type="NCBI Taxonomy" id="502268"/>
    <lineage>
        <taxon>Bacteria</taxon>
        <taxon>Bacillati</taxon>
        <taxon>Actinomycetota</taxon>
        <taxon>Actinomycetes</taxon>
        <taxon>Micromonosporales</taxon>
        <taxon>Micromonosporaceae</taxon>
        <taxon>Micromonospora</taxon>
    </lineage>
</organism>
<protein>
    <recommendedName>
        <fullName evidence="2">YCII-related domain-containing protein</fullName>
    </recommendedName>
</protein>